<evidence type="ECO:0000256" key="2">
    <source>
        <dbReference type="ARBA" id="ARBA00011738"/>
    </source>
</evidence>
<comment type="function">
    <text evidence="4">Dirigent proteins impart stereoselectivity on the phenoxy radical-coupling reaction, yielding optically active lignans from two molecules of coniferyl alcohol in the biosynthesis of lignans, flavonolignans, and alkaloids and thus plays a central role in plant secondary metabolism.</text>
</comment>
<name>A0A834SHH7_9FABA</name>
<dbReference type="AlphaFoldDB" id="A0A834SHH7"/>
<evidence type="ECO:0000313" key="7">
    <source>
        <dbReference type="Proteomes" id="UP000634136"/>
    </source>
</evidence>
<evidence type="ECO:0000256" key="5">
    <source>
        <dbReference type="SAM" id="Phobius"/>
    </source>
</evidence>
<dbReference type="PANTHER" id="PTHR34459">
    <property type="entry name" value="OS01G0264500 PROTEIN"/>
    <property type="match status" value="1"/>
</dbReference>
<comment type="subunit">
    <text evidence="2 4">Homodimer.</text>
</comment>
<dbReference type="EMBL" id="JAAIUW010000013">
    <property type="protein sequence ID" value="KAF7804173.1"/>
    <property type="molecule type" value="Genomic_DNA"/>
</dbReference>
<dbReference type="OrthoDB" id="1898192at2759"/>
<feature type="transmembrane region" description="Helical" evidence="5">
    <location>
        <begin position="294"/>
        <end position="319"/>
    </location>
</feature>
<protein>
    <recommendedName>
        <fullName evidence="4">Dirigent protein</fullName>
    </recommendedName>
</protein>
<dbReference type="GO" id="GO:0048046">
    <property type="term" value="C:apoplast"/>
    <property type="evidence" value="ECO:0007669"/>
    <property type="project" value="UniProtKB-SubCell"/>
</dbReference>
<keyword evidence="4" id="KW-0052">Apoplast</keyword>
<proteinExistence type="inferred from homology"/>
<dbReference type="InterPro" id="IPR004265">
    <property type="entry name" value="Dirigent"/>
</dbReference>
<gene>
    <name evidence="6" type="ORF">G2W53_043284</name>
</gene>
<dbReference type="InterPro" id="IPR044859">
    <property type="entry name" value="Allene_oxi_cyc_Dirigent"/>
</dbReference>
<dbReference type="PANTHER" id="PTHR34459:SF2">
    <property type="entry name" value="TRANSMEMBRANE PROTEIN"/>
    <property type="match status" value="1"/>
</dbReference>
<keyword evidence="3 4" id="KW-0964">Secreted</keyword>
<organism evidence="6 7">
    <name type="scientific">Senna tora</name>
    <dbReference type="NCBI Taxonomy" id="362788"/>
    <lineage>
        <taxon>Eukaryota</taxon>
        <taxon>Viridiplantae</taxon>
        <taxon>Streptophyta</taxon>
        <taxon>Embryophyta</taxon>
        <taxon>Tracheophyta</taxon>
        <taxon>Spermatophyta</taxon>
        <taxon>Magnoliopsida</taxon>
        <taxon>eudicotyledons</taxon>
        <taxon>Gunneridae</taxon>
        <taxon>Pentapetalae</taxon>
        <taxon>rosids</taxon>
        <taxon>fabids</taxon>
        <taxon>Fabales</taxon>
        <taxon>Fabaceae</taxon>
        <taxon>Caesalpinioideae</taxon>
        <taxon>Cassia clade</taxon>
        <taxon>Senna</taxon>
    </lineage>
</organism>
<comment type="caution">
    <text evidence="6">The sequence shown here is derived from an EMBL/GenBank/DDBJ whole genome shotgun (WGS) entry which is preliminary data.</text>
</comment>
<evidence type="ECO:0000313" key="6">
    <source>
        <dbReference type="EMBL" id="KAF7804173.1"/>
    </source>
</evidence>
<keyword evidence="5 6" id="KW-0812">Transmembrane</keyword>
<keyword evidence="7" id="KW-1185">Reference proteome</keyword>
<sequence length="362" mass="39348">MAKLALNFFLPLIIVIFFFFSSSIATTKTTRFSRNLSPGSLGLHKEKLSHLHFYLHDIISGPKATVVRVAEASTTNTSRTGFGMVDMMDDPLTMGIELTSEVVGKSQGIWASASQDDWGLLMVTNLVFTLGKYNGSTLSLMGRNMVLATMREMPIVGGSGAFRFARGYAQANTHMLTMDTAVVEYNVLVRRTLSALCSAKAGETMGTREVYEEKLRNGNLHHDPTINPGLGSPRCPRCLSLLNPNSDKGEWTITSVLHDATAVAGSGIGGMLSAVHGFNTGIPHLQNRLKGPKWLPFLVGLPPLLIFSSASAAFGGYVLPQFAQLTVTSYYAASSASHYGISLLTRHIEENYSSHTQQKRLR</sequence>
<keyword evidence="5" id="KW-1133">Transmembrane helix</keyword>
<evidence type="ECO:0000256" key="4">
    <source>
        <dbReference type="RuleBase" id="RU363099"/>
    </source>
</evidence>
<dbReference type="Pfam" id="PF03018">
    <property type="entry name" value="Dirigent"/>
    <property type="match status" value="1"/>
</dbReference>
<evidence type="ECO:0000256" key="1">
    <source>
        <dbReference type="ARBA" id="ARBA00010746"/>
    </source>
</evidence>
<dbReference type="Gene3D" id="2.40.480.10">
    <property type="entry name" value="Allene oxide cyclase-like"/>
    <property type="match status" value="1"/>
</dbReference>
<keyword evidence="5" id="KW-0472">Membrane</keyword>
<feature type="transmembrane region" description="Helical" evidence="5">
    <location>
        <begin position="6"/>
        <end position="25"/>
    </location>
</feature>
<comment type="subcellular location">
    <subcellularLocation>
        <location evidence="4">Secreted</location>
        <location evidence="4">Extracellular space</location>
        <location evidence="4">Apoplast</location>
    </subcellularLocation>
</comment>
<comment type="similarity">
    <text evidence="1 4">Belongs to the plant dirigent protein family.</text>
</comment>
<accession>A0A834SHH7</accession>
<evidence type="ECO:0000256" key="3">
    <source>
        <dbReference type="ARBA" id="ARBA00022525"/>
    </source>
</evidence>
<dbReference type="Proteomes" id="UP000634136">
    <property type="component" value="Unassembled WGS sequence"/>
</dbReference>
<dbReference type="GO" id="GO:0009699">
    <property type="term" value="P:phenylpropanoid biosynthetic process"/>
    <property type="evidence" value="ECO:0007669"/>
    <property type="project" value="UniProtKB-ARBA"/>
</dbReference>
<reference evidence="6" key="1">
    <citation type="submission" date="2020-09" db="EMBL/GenBank/DDBJ databases">
        <title>Genome-Enabled Discovery of Anthraquinone Biosynthesis in Senna tora.</title>
        <authorList>
            <person name="Kang S.-H."/>
            <person name="Pandey R.P."/>
            <person name="Lee C.-M."/>
            <person name="Sim J.-S."/>
            <person name="Jeong J.-T."/>
            <person name="Choi B.-S."/>
            <person name="Jung M."/>
            <person name="Ginzburg D."/>
            <person name="Zhao K."/>
            <person name="Won S.Y."/>
            <person name="Oh T.-J."/>
            <person name="Yu Y."/>
            <person name="Kim N.-H."/>
            <person name="Lee O.R."/>
            <person name="Lee T.-H."/>
            <person name="Bashyal P."/>
            <person name="Kim T.-S."/>
            <person name="Lee W.-H."/>
            <person name="Kawkins C."/>
            <person name="Kim C.-K."/>
            <person name="Kim J.S."/>
            <person name="Ahn B.O."/>
            <person name="Rhee S.Y."/>
            <person name="Sohng J.K."/>
        </authorList>
    </citation>
    <scope>NUCLEOTIDE SEQUENCE</scope>
    <source>
        <tissue evidence="6">Leaf</tissue>
    </source>
</reference>